<evidence type="ECO:0000313" key="3">
    <source>
        <dbReference type="RefSeq" id="XP_027337415.1"/>
    </source>
</evidence>
<gene>
    <name evidence="3" type="primary">LOC113851134</name>
</gene>
<organism evidence="2 3">
    <name type="scientific">Abrus precatorius</name>
    <name type="common">Indian licorice</name>
    <name type="synonym">Glycine abrus</name>
    <dbReference type="NCBI Taxonomy" id="3816"/>
    <lineage>
        <taxon>Eukaryota</taxon>
        <taxon>Viridiplantae</taxon>
        <taxon>Streptophyta</taxon>
        <taxon>Embryophyta</taxon>
        <taxon>Tracheophyta</taxon>
        <taxon>Spermatophyta</taxon>
        <taxon>Magnoliopsida</taxon>
        <taxon>eudicotyledons</taxon>
        <taxon>Gunneridae</taxon>
        <taxon>Pentapetalae</taxon>
        <taxon>rosids</taxon>
        <taxon>fabids</taxon>
        <taxon>Fabales</taxon>
        <taxon>Fabaceae</taxon>
        <taxon>Papilionoideae</taxon>
        <taxon>50 kb inversion clade</taxon>
        <taxon>NPAAA clade</taxon>
        <taxon>indigoferoid/millettioid clade</taxon>
        <taxon>Abreae</taxon>
        <taxon>Abrus</taxon>
    </lineage>
</organism>
<dbReference type="OrthoDB" id="60860at2759"/>
<dbReference type="KEGG" id="aprc:113851134"/>
<reference evidence="2" key="1">
    <citation type="journal article" date="2019" name="Toxins">
        <title>Detection of Abrin-Like and Prepropulchellin-Like Toxin Genes and Transcripts Using Whole Genome Sequencing and Full-Length Transcript Sequencing of Abrus precatorius.</title>
        <authorList>
            <person name="Hovde B.T."/>
            <person name="Daligault H.E."/>
            <person name="Hanschen E.R."/>
            <person name="Kunde Y.A."/>
            <person name="Johnson M.B."/>
            <person name="Starkenburg S.R."/>
            <person name="Johnson S.L."/>
        </authorList>
    </citation>
    <scope>NUCLEOTIDE SEQUENCE [LARGE SCALE GENOMIC DNA]</scope>
</reference>
<protein>
    <submittedName>
        <fullName evidence="3">Uncharacterized protein LOC113851134</fullName>
    </submittedName>
</protein>
<dbReference type="AlphaFoldDB" id="A0A8B8K130"/>
<dbReference type="RefSeq" id="XP_027337415.1">
    <property type="nucleotide sequence ID" value="XM_027481614.1"/>
</dbReference>
<name>A0A8B8K130_ABRPR</name>
<proteinExistence type="predicted"/>
<sequence length="183" mass="19609">MFGRVRASTSSLDSLEGSPSKIIKDDTFSIYEATLMKLKLGAQRDAIACSSSMEMDQDINDCSVRLPCTEETNLKARFTPSSLELVVISPGQGITTMDTDGSLPSVSDHVSTGNSEQRKQSDVSILHFFKIKDHGHDTVSTSGEATTSTGNGSSESVSLISAEYRCTSEVEGIQALQVCELSD</sequence>
<accession>A0A8B8K130</accession>
<dbReference type="PANTHER" id="PTHR48238">
    <property type="entry name" value="BNACNNG09570D PROTEIN"/>
    <property type="match status" value="1"/>
</dbReference>
<dbReference type="Proteomes" id="UP000694853">
    <property type="component" value="Unplaced"/>
</dbReference>
<feature type="region of interest" description="Disordered" evidence="1">
    <location>
        <begin position="98"/>
        <end position="119"/>
    </location>
</feature>
<feature type="compositionally biased region" description="Polar residues" evidence="1">
    <location>
        <begin position="98"/>
        <end position="115"/>
    </location>
</feature>
<dbReference type="PANTHER" id="PTHR48238:SF1">
    <property type="entry name" value="(RAPE) HYPOTHETICAL PROTEIN"/>
    <property type="match status" value="1"/>
</dbReference>
<reference evidence="3" key="2">
    <citation type="submission" date="2025-08" db="UniProtKB">
        <authorList>
            <consortium name="RefSeq"/>
        </authorList>
    </citation>
    <scope>IDENTIFICATION</scope>
    <source>
        <tissue evidence="3">Young leaves</tissue>
    </source>
</reference>
<evidence type="ECO:0000256" key="1">
    <source>
        <dbReference type="SAM" id="MobiDB-lite"/>
    </source>
</evidence>
<keyword evidence="2" id="KW-1185">Reference proteome</keyword>
<dbReference type="GeneID" id="113851134"/>
<evidence type="ECO:0000313" key="2">
    <source>
        <dbReference type="Proteomes" id="UP000694853"/>
    </source>
</evidence>